<organism evidence="1 2">
    <name type="scientific">Streptomyces macrosporus</name>
    <dbReference type="NCBI Taxonomy" id="44032"/>
    <lineage>
        <taxon>Bacteria</taxon>
        <taxon>Bacillati</taxon>
        <taxon>Actinomycetota</taxon>
        <taxon>Actinomycetes</taxon>
        <taxon>Kitasatosporales</taxon>
        <taxon>Streptomycetaceae</taxon>
        <taxon>Streptomyces</taxon>
    </lineage>
</organism>
<protein>
    <recommendedName>
        <fullName evidence="3">Beta-lactamase</fullName>
    </recommendedName>
</protein>
<proteinExistence type="predicted"/>
<comment type="caution">
    <text evidence="1">The sequence shown here is derived from an EMBL/GenBank/DDBJ whole genome shotgun (WGS) entry which is preliminary data.</text>
</comment>
<keyword evidence="2" id="KW-1185">Reference proteome</keyword>
<reference evidence="1 2" key="1">
    <citation type="journal article" date="2019" name="Int. J. Syst. Evol. Microbiol.">
        <title>The Global Catalogue of Microorganisms (GCM) 10K type strain sequencing project: providing services to taxonomists for standard genome sequencing and annotation.</title>
        <authorList>
            <consortium name="The Broad Institute Genomics Platform"/>
            <consortium name="The Broad Institute Genome Sequencing Center for Infectious Disease"/>
            <person name="Wu L."/>
            <person name="Ma J."/>
        </authorList>
    </citation>
    <scope>NUCLEOTIDE SEQUENCE [LARGE SCALE GENOMIC DNA]</scope>
    <source>
        <strain evidence="1 2">JCM 6305</strain>
    </source>
</reference>
<accession>A0ABN3JSM4</accession>
<evidence type="ECO:0000313" key="2">
    <source>
        <dbReference type="Proteomes" id="UP001501638"/>
    </source>
</evidence>
<evidence type="ECO:0000313" key="1">
    <source>
        <dbReference type="EMBL" id="GAA2436601.1"/>
    </source>
</evidence>
<gene>
    <name evidence="1" type="ORF">GCM10010405_19770</name>
</gene>
<name>A0ABN3JSM4_9ACTN</name>
<dbReference type="EMBL" id="BAAASZ010000017">
    <property type="protein sequence ID" value="GAA2436601.1"/>
    <property type="molecule type" value="Genomic_DNA"/>
</dbReference>
<dbReference type="Proteomes" id="UP001501638">
    <property type="component" value="Unassembled WGS sequence"/>
</dbReference>
<sequence length="88" mass="9335">MPEERFRHMLEVPEGIEGAVYTMGLRRMTLPDGTVGYGKTGARHGYSTGTGATLGPDGRVVVYSVNSTDAKAEDGNTRGLPIVPAALR</sequence>
<evidence type="ECO:0008006" key="3">
    <source>
        <dbReference type="Google" id="ProtNLM"/>
    </source>
</evidence>